<name>A0A1I1I637_9FLAO</name>
<keyword evidence="2" id="KW-1185">Reference proteome</keyword>
<organism evidence="1 2">
    <name type="scientific">Zunongwangia mangrovi</name>
    <dbReference type="NCBI Taxonomy" id="1334022"/>
    <lineage>
        <taxon>Bacteria</taxon>
        <taxon>Pseudomonadati</taxon>
        <taxon>Bacteroidota</taxon>
        <taxon>Flavobacteriia</taxon>
        <taxon>Flavobacteriales</taxon>
        <taxon>Flavobacteriaceae</taxon>
        <taxon>Zunongwangia</taxon>
    </lineage>
</organism>
<dbReference type="Proteomes" id="UP000199438">
    <property type="component" value="Unassembled WGS sequence"/>
</dbReference>
<proteinExistence type="predicted"/>
<reference evidence="2" key="1">
    <citation type="submission" date="2016-10" db="EMBL/GenBank/DDBJ databases">
        <authorList>
            <person name="Varghese N."/>
            <person name="Submissions S."/>
        </authorList>
    </citation>
    <scope>NUCLEOTIDE SEQUENCE [LARGE SCALE GENOMIC DNA]</scope>
    <source>
        <strain evidence="2">DSM 24499</strain>
    </source>
</reference>
<dbReference type="AlphaFoldDB" id="A0A1I1I637"/>
<dbReference type="EMBL" id="FOKV01000003">
    <property type="protein sequence ID" value="SFC28690.1"/>
    <property type="molecule type" value="Genomic_DNA"/>
</dbReference>
<sequence>MTLPEQTKTLLDTLSFPVSYDQLGQSIKDANGLLVCDVRGWGKIQFMDKAEERHDAIGFVIADLLNGLQPTK</sequence>
<dbReference type="OrthoDB" id="1446415at2"/>
<evidence type="ECO:0000313" key="2">
    <source>
        <dbReference type="Proteomes" id="UP000199438"/>
    </source>
</evidence>
<protein>
    <submittedName>
        <fullName evidence="1">Uncharacterized protein</fullName>
    </submittedName>
</protein>
<accession>A0A1I1I637</accession>
<dbReference type="RefSeq" id="WP_092541953.1">
    <property type="nucleotide sequence ID" value="NZ_FOKV01000003.1"/>
</dbReference>
<evidence type="ECO:0000313" key="1">
    <source>
        <dbReference type="EMBL" id="SFC28690.1"/>
    </source>
</evidence>
<gene>
    <name evidence="1" type="ORF">SAMN04487907_103212</name>
</gene>